<dbReference type="GO" id="GO:0000398">
    <property type="term" value="P:mRNA splicing, via spliceosome"/>
    <property type="evidence" value="ECO:0007669"/>
    <property type="project" value="TreeGrafter"/>
</dbReference>
<dbReference type="InterPro" id="IPR051183">
    <property type="entry name" value="U1_U11-U12_snRNP_70-35kDa"/>
</dbReference>
<dbReference type="GO" id="GO:0071011">
    <property type="term" value="C:precatalytic spliceosome"/>
    <property type="evidence" value="ECO:0007669"/>
    <property type="project" value="TreeGrafter"/>
</dbReference>
<dbReference type="PANTHER" id="PTHR13952">
    <property type="entry name" value="U1 SMALL NUCLEAR RIBONUCLEOPROTEIN 70 KD"/>
    <property type="match status" value="1"/>
</dbReference>
<organism evidence="6 7">
    <name type="scientific">Gregarina niphandrodes</name>
    <name type="common">Septate eugregarine</name>
    <dbReference type="NCBI Taxonomy" id="110365"/>
    <lineage>
        <taxon>Eukaryota</taxon>
        <taxon>Sar</taxon>
        <taxon>Alveolata</taxon>
        <taxon>Apicomplexa</taxon>
        <taxon>Conoidasida</taxon>
        <taxon>Gregarinasina</taxon>
        <taxon>Eugregarinorida</taxon>
        <taxon>Gregarinidae</taxon>
        <taxon>Gregarina</taxon>
    </lineage>
</organism>
<dbReference type="PROSITE" id="PS50102">
    <property type="entry name" value="RRM"/>
    <property type="match status" value="1"/>
</dbReference>
<protein>
    <submittedName>
        <fullName evidence="6">RNA recognition motif protein</fullName>
    </submittedName>
</protein>
<gene>
    <name evidence="6" type="ORF">GNI_074580</name>
</gene>
<dbReference type="AlphaFoldDB" id="A0A023B708"/>
<dbReference type="OrthoDB" id="272703at2759"/>
<evidence type="ECO:0000256" key="1">
    <source>
        <dbReference type="ARBA" id="ARBA00004123"/>
    </source>
</evidence>
<dbReference type="EMBL" id="AFNH02000558">
    <property type="protein sequence ID" value="EZG66869.1"/>
    <property type="molecule type" value="Genomic_DNA"/>
</dbReference>
<reference evidence="6" key="1">
    <citation type="submission" date="2013-12" db="EMBL/GenBank/DDBJ databases">
        <authorList>
            <person name="Omoto C.K."/>
            <person name="Sibley D."/>
            <person name="Venepally P."/>
            <person name="Hadjithomas M."/>
            <person name="Karamycheva S."/>
            <person name="Brunk B."/>
            <person name="Roos D."/>
            <person name="Caler E."/>
            <person name="Lorenzi H."/>
        </authorList>
    </citation>
    <scope>NUCLEOTIDE SEQUENCE</scope>
</reference>
<dbReference type="eggNOG" id="KOG0113">
    <property type="taxonomic scope" value="Eukaryota"/>
</dbReference>
<evidence type="ECO:0000313" key="7">
    <source>
        <dbReference type="Proteomes" id="UP000019763"/>
    </source>
</evidence>
<feature type="compositionally biased region" description="Gly residues" evidence="4">
    <location>
        <begin position="268"/>
        <end position="278"/>
    </location>
</feature>
<dbReference type="InterPro" id="IPR000504">
    <property type="entry name" value="RRM_dom"/>
</dbReference>
<feature type="compositionally biased region" description="Low complexity" evidence="4">
    <location>
        <begin position="228"/>
        <end position="267"/>
    </location>
</feature>
<dbReference type="InterPro" id="IPR012677">
    <property type="entry name" value="Nucleotide-bd_a/b_plait_sf"/>
</dbReference>
<dbReference type="Gene3D" id="3.30.70.330">
    <property type="match status" value="1"/>
</dbReference>
<dbReference type="VEuPathDB" id="CryptoDB:GNI_074580"/>
<dbReference type="CDD" id="cd12236">
    <property type="entry name" value="RRM_snRNP70"/>
    <property type="match status" value="1"/>
</dbReference>
<feature type="compositionally biased region" description="Basic and acidic residues" evidence="4">
    <location>
        <begin position="8"/>
        <end position="32"/>
    </location>
</feature>
<accession>A0A023B708</accession>
<dbReference type="SUPFAM" id="SSF54928">
    <property type="entry name" value="RNA-binding domain, RBD"/>
    <property type="match status" value="1"/>
</dbReference>
<dbReference type="OMA" id="CARPHEA"/>
<feature type="non-terminal residue" evidence="6">
    <location>
        <position position="1"/>
    </location>
</feature>
<evidence type="ECO:0000256" key="3">
    <source>
        <dbReference type="PROSITE-ProRule" id="PRU00176"/>
    </source>
</evidence>
<sequence length="373" mass="40955">PPSFVSPAERRQTLQEERRREHAEQLERRRVLYEPSLDPSKQKTADAKKTLFVGRLSYETTEKKLLKTFEAYGPVRDIRVVADLEGKPRGYAFVEFKNEEGMWNAYKNANQKVIDGRAVLVDTEKARVVSGWLPRRLGGGEGPPRKGVKVTRAADHRTEYAPVGRGGRGRGRGGGLAPRGSTRGRGFHRGGIPGRGGSEYRGRGAGIGARRTTGPYDRSSYDGEGRRTAGFGAATGRSSYGEGRSSYGEGRSSYGEGRSSYGEARNYGGEGRNYGGEGRSSYGEGRTYGEKTTYDKGSYDKGSYEKGPGAHDRGHGHYDSRTSHDRSGYKSTFPPEKSMPYATGGSYEKGQYEPRSSHDRTYDAPWSSGKYSG</sequence>
<dbReference type="InterPro" id="IPR034143">
    <property type="entry name" value="snRNP70_RRM"/>
</dbReference>
<evidence type="ECO:0000313" key="6">
    <source>
        <dbReference type="EMBL" id="EZG66869.1"/>
    </source>
</evidence>
<dbReference type="GO" id="GO:0030619">
    <property type="term" value="F:U1 snRNA binding"/>
    <property type="evidence" value="ECO:0007669"/>
    <property type="project" value="InterPro"/>
</dbReference>
<proteinExistence type="predicted"/>
<evidence type="ECO:0000259" key="5">
    <source>
        <dbReference type="PROSITE" id="PS50102"/>
    </source>
</evidence>
<feature type="compositionally biased region" description="Basic and acidic residues" evidence="4">
    <location>
        <begin position="287"/>
        <end position="328"/>
    </location>
</feature>
<dbReference type="Proteomes" id="UP000019763">
    <property type="component" value="Unassembled WGS sequence"/>
</dbReference>
<keyword evidence="2" id="KW-0539">Nucleus</keyword>
<evidence type="ECO:0000256" key="4">
    <source>
        <dbReference type="SAM" id="MobiDB-lite"/>
    </source>
</evidence>
<feature type="domain" description="RRM" evidence="5">
    <location>
        <begin position="49"/>
        <end position="126"/>
    </location>
</feature>
<comment type="caution">
    <text evidence="6">The sequence shown here is derived from an EMBL/GenBank/DDBJ whole genome shotgun (WGS) entry which is preliminary data.</text>
</comment>
<feature type="compositionally biased region" description="Gly residues" evidence="4">
    <location>
        <begin position="189"/>
        <end position="207"/>
    </location>
</feature>
<dbReference type="RefSeq" id="XP_011130447.1">
    <property type="nucleotide sequence ID" value="XM_011132145.1"/>
</dbReference>
<dbReference type="InterPro" id="IPR035979">
    <property type="entry name" value="RBD_domain_sf"/>
</dbReference>
<feature type="region of interest" description="Disordered" evidence="4">
    <location>
        <begin position="137"/>
        <end position="373"/>
    </location>
</feature>
<keyword evidence="7" id="KW-1185">Reference proteome</keyword>
<evidence type="ECO:0000256" key="2">
    <source>
        <dbReference type="ARBA" id="ARBA00023242"/>
    </source>
</evidence>
<dbReference type="SMART" id="SM00360">
    <property type="entry name" value="RRM"/>
    <property type="match status" value="1"/>
</dbReference>
<dbReference type="GeneID" id="22912732"/>
<dbReference type="FunFam" id="3.30.70.330:FF:000132">
    <property type="entry name" value="Small nuclear ribonucleoprotein U11/U12 subunit 35"/>
    <property type="match status" value="1"/>
</dbReference>
<keyword evidence="3" id="KW-0694">RNA-binding</keyword>
<feature type="compositionally biased region" description="Basic and acidic residues" evidence="4">
    <location>
        <begin position="350"/>
        <end position="362"/>
    </location>
</feature>
<name>A0A023B708_GRENI</name>
<feature type="region of interest" description="Disordered" evidence="4">
    <location>
        <begin position="1"/>
        <end position="45"/>
    </location>
</feature>
<comment type="subcellular location">
    <subcellularLocation>
        <location evidence="1">Nucleus</location>
    </subcellularLocation>
</comment>
<dbReference type="Pfam" id="PF00076">
    <property type="entry name" value="RRM_1"/>
    <property type="match status" value="1"/>
</dbReference>
<dbReference type="GO" id="GO:0003729">
    <property type="term" value="F:mRNA binding"/>
    <property type="evidence" value="ECO:0007669"/>
    <property type="project" value="TreeGrafter"/>
</dbReference>